<dbReference type="Pfam" id="PF00528">
    <property type="entry name" value="BPD_transp_1"/>
    <property type="match status" value="1"/>
</dbReference>
<evidence type="ECO:0000256" key="2">
    <source>
        <dbReference type="ARBA" id="ARBA00022448"/>
    </source>
</evidence>
<evidence type="ECO:0000256" key="7">
    <source>
        <dbReference type="RuleBase" id="RU363032"/>
    </source>
</evidence>
<protein>
    <submittedName>
        <fullName evidence="9">Carbohydrate ABC transporter permease</fullName>
    </submittedName>
</protein>
<dbReference type="InterPro" id="IPR000515">
    <property type="entry name" value="MetI-like"/>
</dbReference>
<feature type="transmembrane region" description="Helical" evidence="7">
    <location>
        <begin position="233"/>
        <end position="254"/>
    </location>
</feature>
<dbReference type="CDD" id="cd06261">
    <property type="entry name" value="TM_PBP2"/>
    <property type="match status" value="1"/>
</dbReference>
<dbReference type="AlphaFoldDB" id="A0A841TYQ4"/>
<accession>A0A841TYQ4</accession>
<keyword evidence="3" id="KW-1003">Cell membrane</keyword>
<feature type="domain" description="ABC transmembrane type-1" evidence="8">
    <location>
        <begin position="63"/>
        <end position="254"/>
    </location>
</feature>
<comment type="caution">
    <text evidence="9">The sequence shown here is derived from an EMBL/GenBank/DDBJ whole genome shotgun (WGS) entry which is preliminary data.</text>
</comment>
<dbReference type="PANTHER" id="PTHR43744">
    <property type="entry name" value="ABC TRANSPORTER PERMEASE PROTEIN MG189-RELATED-RELATED"/>
    <property type="match status" value="1"/>
</dbReference>
<comment type="similarity">
    <text evidence="7">Belongs to the binding-protein-dependent transport system permease family.</text>
</comment>
<name>A0A841TYQ4_9BACL</name>
<dbReference type="SUPFAM" id="SSF161098">
    <property type="entry name" value="MetI-like"/>
    <property type="match status" value="1"/>
</dbReference>
<feature type="transmembrane region" description="Helical" evidence="7">
    <location>
        <begin position="131"/>
        <end position="152"/>
    </location>
</feature>
<comment type="subcellular location">
    <subcellularLocation>
        <location evidence="1 7">Cell membrane</location>
        <topology evidence="1 7">Multi-pass membrane protein</topology>
    </subcellularLocation>
</comment>
<evidence type="ECO:0000256" key="6">
    <source>
        <dbReference type="ARBA" id="ARBA00023136"/>
    </source>
</evidence>
<dbReference type="RefSeq" id="WP_185137350.1">
    <property type="nucleotide sequence ID" value="NZ_BORM01000064.1"/>
</dbReference>
<dbReference type="Gene3D" id="1.10.3720.10">
    <property type="entry name" value="MetI-like"/>
    <property type="match status" value="1"/>
</dbReference>
<evidence type="ECO:0000259" key="8">
    <source>
        <dbReference type="PROSITE" id="PS50928"/>
    </source>
</evidence>
<evidence type="ECO:0000313" key="10">
    <source>
        <dbReference type="Proteomes" id="UP000553776"/>
    </source>
</evidence>
<dbReference type="PROSITE" id="PS50928">
    <property type="entry name" value="ABC_TM1"/>
    <property type="match status" value="1"/>
</dbReference>
<dbReference type="EMBL" id="JACJVR010000071">
    <property type="protein sequence ID" value="MBB6693365.1"/>
    <property type="molecule type" value="Genomic_DNA"/>
</dbReference>
<dbReference type="InterPro" id="IPR035906">
    <property type="entry name" value="MetI-like_sf"/>
</dbReference>
<dbReference type="GO" id="GO:0055085">
    <property type="term" value="P:transmembrane transport"/>
    <property type="evidence" value="ECO:0007669"/>
    <property type="project" value="InterPro"/>
</dbReference>
<keyword evidence="5 7" id="KW-1133">Transmembrane helix</keyword>
<dbReference type="GO" id="GO:0005886">
    <property type="term" value="C:plasma membrane"/>
    <property type="evidence" value="ECO:0007669"/>
    <property type="project" value="UniProtKB-SubCell"/>
</dbReference>
<evidence type="ECO:0000256" key="3">
    <source>
        <dbReference type="ARBA" id="ARBA00022475"/>
    </source>
</evidence>
<evidence type="ECO:0000256" key="4">
    <source>
        <dbReference type="ARBA" id="ARBA00022692"/>
    </source>
</evidence>
<evidence type="ECO:0000313" key="9">
    <source>
        <dbReference type="EMBL" id="MBB6693365.1"/>
    </source>
</evidence>
<sequence>MRRSIAYAVLTAGLAVMLFPFLWMVATSLKSPQDLYSLSLIPPEFAWGNYAAIFRDAPFARWIANSFAVAAIATVSVCFLDTLVGYILAKFEFRGRRLIFLFILSTLMVPTEMLIIPWYLISTDLGWTDSYWGILFPGLLSGFGIFLMRQFLAGLPSELLDAARIDGMGEWAILLRIAIPLVRSALATLAILTFLGSWNAFIWPLIVTQTEGKFTIPVGMAFFSSEAKDSSNWIQIMTGATISVVPLIVVFLFFQKQIVRGIATTGLK</sequence>
<keyword evidence="10" id="KW-1185">Reference proteome</keyword>
<organism evidence="9 10">
    <name type="scientific">Cohnella xylanilytica</name>
    <dbReference type="NCBI Taxonomy" id="557555"/>
    <lineage>
        <taxon>Bacteria</taxon>
        <taxon>Bacillati</taxon>
        <taxon>Bacillota</taxon>
        <taxon>Bacilli</taxon>
        <taxon>Bacillales</taxon>
        <taxon>Paenibacillaceae</taxon>
        <taxon>Cohnella</taxon>
    </lineage>
</organism>
<evidence type="ECO:0000256" key="5">
    <source>
        <dbReference type="ARBA" id="ARBA00022989"/>
    </source>
</evidence>
<feature type="transmembrane region" description="Helical" evidence="7">
    <location>
        <begin position="67"/>
        <end position="89"/>
    </location>
</feature>
<keyword evidence="4 7" id="KW-0812">Transmembrane</keyword>
<keyword evidence="2 7" id="KW-0813">Transport</keyword>
<gene>
    <name evidence="9" type="ORF">H7B90_18325</name>
</gene>
<feature type="transmembrane region" description="Helical" evidence="7">
    <location>
        <begin position="98"/>
        <end position="119"/>
    </location>
</feature>
<keyword evidence="6 7" id="KW-0472">Membrane</keyword>
<feature type="transmembrane region" description="Helical" evidence="7">
    <location>
        <begin position="7"/>
        <end position="26"/>
    </location>
</feature>
<proteinExistence type="inferred from homology"/>
<reference evidence="9 10" key="1">
    <citation type="submission" date="2020-08" db="EMBL/GenBank/DDBJ databases">
        <title>Cohnella phylogeny.</title>
        <authorList>
            <person name="Dunlap C."/>
        </authorList>
    </citation>
    <scope>NUCLEOTIDE SEQUENCE [LARGE SCALE GENOMIC DNA]</scope>
    <source>
        <strain evidence="9 10">DSM 25239</strain>
    </source>
</reference>
<evidence type="ECO:0000256" key="1">
    <source>
        <dbReference type="ARBA" id="ARBA00004651"/>
    </source>
</evidence>
<dbReference type="Proteomes" id="UP000553776">
    <property type="component" value="Unassembled WGS sequence"/>
</dbReference>
<dbReference type="PANTHER" id="PTHR43744:SF12">
    <property type="entry name" value="ABC TRANSPORTER PERMEASE PROTEIN MG189-RELATED"/>
    <property type="match status" value="1"/>
</dbReference>